<comment type="caution">
    <text evidence="1">The sequence shown here is derived from an EMBL/GenBank/DDBJ whole genome shotgun (WGS) entry which is preliminary data.</text>
</comment>
<dbReference type="AlphaFoldDB" id="A0A645D1A1"/>
<evidence type="ECO:0000313" key="1">
    <source>
        <dbReference type="EMBL" id="MPM83196.1"/>
    </source>
</evidence>
<reference evidence="1" key="1">
    <citation type="submission" date="2019-08" db="EMBL/GenBank/DDBJ databases">
        <authorList>
            <person name="Kucharzyk K."/>
            <person name="Murdoch R.W."/>
            <person name="Higgins S."/>
            <person name="Loffler F."/>
        </authorList>
    </citation>
    <scope>NUCLEOTIDE SEQUENCE</scope>
</reference>
<gene>
    <name evidence="1" type="ORF">SDC9_130259</name>
</gene>
<sequence>MPHHMRFSAQSTALLIIVSEKKANKHLQQYQRVLPTFWSINFLKTKIWMLLNVTPKQAPAPTHTLLLTEPATCFHAREILNQALKYCLISFSPPILRKKQLKKSRALLVRKSLCIKMCPTGRCFLIACAPCMNTTPFESILQAR</sequence>
<name>A0A645D1A1_9ZZZZ</name>
<organism evidence="1">
    <name type="scientific">bioreactor metagenome</name>
    <dbReference type="NCBI Taxonomy" id="1076179"/>
    <lineage>
        <taxon>unclassified sequences</taxon>
        <taxon>metagenomes</taxon>
        <taxon>ecological metagenomes</taxon>
    </lineage>
</organism>
<dbReference type="EMBL" id="VSSQ01032056">
    <property type="protein sequence ID" value="MPM83196.1"/>
    <property type="molecule type" value="Genomic_DNA"/>
</dbReference>
<protein>
    <submittedName>
        <fullName evidence="1">Uncharacterized protein</fullName>
    </submittedName>
</protein>
<accession>A0A645D1A1</accession>
<proteinExistence type="predicted"/>